<sequence length="63" mass="6829">MAGAIADGTAELQPHWRNDTPEAKLLDQRLRRKNLPGVVGCALLFSIPLVIIVILLIISRSGP</sequence>
<keyword evidence="1" id="KW-0472">Membrane</keyword>
<dbReference type="AlphaFoldDB" id="A0A2X0IJI9"/>
<dbReference type="EMBL" id="QKYN01000084">
    <property type="protein sequence ID" value="RAG83571.1"/>
    <property type="molecule type" value="Genomic_DNA"/>
</dbReference>
<gene>
    <name evidence="2" type="ORF">DN069_21495</name>
</gene>
<evidence type="ECO:0000256" key="1">
    <source>
        <dbReference type="SAM" id="Phobius"/>
    </source>
</evidence>
<name>A0A2X0IJI9_9ACTN</name>
<keyword evidence="1" id="KW-1133">Transmembrane helix</keyword>
<feature type="transmembrane region" description="Helical" evidence="1">
    <location>
        <begin position="35"/>
        <end position="58"/>
    </location>
</feature>
<proteinExistence type="predicted"/>
<evidence type="ECO:0000313" key="3">
    <source>
        <dbReference type="Proteomes" id="UP000248889"/>
    </source>
</evidence>
<dbReference type="Proteomes" id="UP000248889">
    <property type="component" value="Unassembled WGS sequence"/>
</dbReference>
<organism evidence="2 3">
    <name type="scientific">Streptacidiphilus pinicola</name>
    <dbReference type="NCBI Taxonomy" id="2219663"/>
    <lineage>
        <taxon>Bacteria</taxon>
        <taxon>Bacillati</taxon>
        <taxon>Actinomycetota</taxon>
        <taxon>Actinomycetes</taxon>
        <taxon>Kitasatosporales</taxon>
        <taxon>Streptomycetaceae</taxon>
        <taxon>Streptacidiphilus</taxon>
    </lineage>
</organism>
<keyword evidence="1" id="KW-0812">Transmembrane</keyword>
<evidence type="ECO:0000313" key="2">
    <source>
        <dbReference type="EMBL" id="RAG83571.1"/>
    </source>
</evidence>
<protein>
    <submittedName>
        <fullName evidence="2">Uncharacterized protein</fullName>
    </submittedName>
</protein>
<reference evidence="2 3" key="1">
    <citation type="submission" date="2018-06" db="EMBL/GenBank/DDBJ databases">
        <title>Streptacidiphilus pinicola sp. nov., isolated from pine grove soil.</title>
        <authorList>
            <person name="Roh S.G."/>
            <person name="Park S."/>
            <person name="Kim M.-K."/>
            <person name="Yun B.-R."/>
            <person name="Park J."/>
            <person name="Kim M.J."/>
            <person name="Kim Y.S."/>
            <person name="Kim S.B."/>
        </authorList>
    </citation>
    <scope>NUCLEOTIDE SEQUENCE [LARGE SCALE GENOMIC DNA]</scope>
    <source>
        <strain evidence="2 3">MMS16-CNU450</strain>
    </source>
</reference>
<keyword evidence="3" id="KW-1185">Reference proteome</keyword>
<accession>A0A2X0IJI9</accession>
<comment type="caution">
    <text evidence="2">The sequence shown here is derived from an EMBL/GenBank/DDBJ whole genome shotgun (WGS) entry which is preliminary data.</text>
</comment>